<evidence type="ECO:0000256" key="1">
    <source>
        <dbReference type="SAM" id="SignalP"/>
    </source>
</evidence>
<sequence length="178" mass="20206">MKKLVLLMLMGSVLVGLTSCFKPKTDPPKQDTSTYSEDLSEPDSLLQDLETAWIRREIREYTKLMANEFVFVFQEDDADGIPEGFWNKDDDSTGVARIFDSSQVTAIRSDLTWGQPEPGQLTATTEVEATRTIVFDTFLDVDLDGGETTLRVDGDVQWFFFREGVEAEGEDPDRWYIV</sequence>
<protein>
    <recommendedName>
        <fullName evidence="4">Nuclear transport factor 2 family protein</fullName>
    </recommendedName>
</protein>
<organism evidence="2 3">
    <name type="scientific">Eiseniibacteriota bacterium</name>
    <dbReference type="NCBI Taxonomy" id="2212470"/>
    <lineage>
        <taxon>Bacteria</taxon>
        <taxon>Candidatus Eiseniibacteriota</taxon>
    </lineage>
</organism>
<keyword evidence="1" id="KW-0732">Signal</keyword>
<name>A0A7Y2H3N7_UNCEI</name>
<proteinExistence type="predicted"/>
<feature type="chain" id="PRO_5030737681" description="Nuclear transport factor 2 family protein" evidence="1">
    <location>
        <begin position="22"/>
        <end position="178"/>
    </location>
</feature>
<evidence type="ECO:0000313" key="3">
    <source>
        <dbReference type="Proteomes" id="UP000547674"/>
    </source>
</evidence>
<gene>
    <name evidence="2" type="ORF">HKN21_16245</name>
</gene>
<evidence type="ECO:0008006" key="4">
    <source>
        <dbReference type="Google" id="ProtNLM"/>
    </source>
</evidence>
<comment type="caution">
    <text evidence="2">The sequence shown here is derived from an EMBL/GenBank/DDBJ whole genome shotgun (WGS) entry which is preliminary data.</text>
</comment>
<dbReference type="Proteomes" id="UP000547674">
    <property type="component" value="Unassembled WGS sequence"/>
</dbReference>
<dbReference type="EMBL" id="JABDJR010000652">
    <property type="protein sequence ID" value="NNF08314.1"/>
    <property type="molecule type" value="Genomic_DNA"/>
</dbReference>
<dbReference type="PROSITE" id="PS51257">
    <property type="entry name" value="PROKAR_LIPOPROTEIN"/>
    <property type="match status" value="1"/>
</dbReference>
<accession>A0A7Y2H3N7</accession>
<feature type="signal peptide" evidence="1">
    <location>
        <begin position="1"/>
        <end position="21"/>
    </location>
</feature>
<feature type="non-terminal residue" evidence="2">
    <location>
        <position position="178"/>
    </location>
</feature>
<reference evidence="2 3" key="1">
    <citation type="submission" date="2020-03" db="EMBL/GenBank/DDBJ databases">
        <title>Metabolic flexibility allows generalist bacteria to become dominant in a frequently disturbed ecosystem.</title>
        <authorList>
            <person name="Chen Y.-J."/>
            <person name="Leung P.M."/>
            <person name="Bay S.K."/>
            <person name="Hugenholtz P."/>
            <person name="Kessler A.J."/>
            <person name="Shelley G."/>
            <person name="Waite D.W."/>
            <person name="Cook P.L."/>
            <person name="Greening C."/>
        </authorList>
    </citation>
    <scope>NUCLEOTIDE SEQUENCE [LARGE SCALE GENOMIC DNA]</scope>
    <source>
        <strain evidence="2">SS_bin_28</strain>
    </source>
</reference>
<evidence type="ECO:0000313" key="2">
    <source>
        <dbReference type="EMBL" id="NNF08314.1"/>
    </source>
</evidence>
<dbReference type="AlphaFoldDB" id="A0A7Y2H3N7"/>